<dbReference type="Proteomes" id="UP000281553">
    <property type="component" value="Unassembled WGS sequence"/>
</dbReference>
<dbReference type="OrthoDB" id="6129702at2759"/>
<dbReference type="AlphaFoldDB" id="A0A3P7MNU2"/>
<dbReference type="EMBL" id="UYRU01080676">
    <property type="protein sequence ID" value="VDN31284.1"/>
    <property type="molecule type" value="Genomic_DNA"/>
</dbReference>
<organism evidence="2 3">
    <name type="scientific">Dibothriocephalus latus</name>
    <name type="common">Fish tapeworm</name>
    <name type="synonym">Diphyllobothrium latum</name>
    <dbReference type="NCBI Taxonomy" id="60516"/>
    <lineage>
        <taxon>Eukaryota</taxon>
        <taxon>Metazoa</taxon>
        <taxon>Spiralia</taxon>
        <taxon>Lophotrochozoa</taxon>
        <taxon>Platyhelminthes</taxon>
        <taxon>Cestoda</taxon>
        <taxon>Eucestoda</taxon>
        <taxon>Diphyllobothriidea</taxon>
        <taxon>Diphyllobothriidae</taxon>
        <taxon>Dibothriocephalus</taxon>
    </lineage>
</organism>
<evidence type="ECO:0000259" key="1">
    <source>
        <dbReference type="Pfam" id="PF23265"/>
    </source>
</evidence>
<name>A0A3P7MNU2_DIBLA</name>
<gene>
    <name evidence="2" type="ORF">DILT_LOCUS15720</name>
</gene>
<dbReference type="InterPro" id="IPR056564">
    <property type="entry name" value="Ig-like_KY"/>
</dbReference>
<keyword evidence="3" id="KW-1185">Reference proteome</keyword>
<feature type="domain" description="KY-like immunoglobulin-like" evidence="1">
    <location>
        <begin position="22"/>
        <end position="86"/>
    </location>
</feature>
<protein>
    <recommendedName>
        <fullName evidence="1">KY-like immunoglobulin-like domain-containing protein</fullName>
    </recommendedName>
</protein>
<sequence>MAAHNEFRTKRGQKPLSANFELESLGHRRPAFFENNLSLLSHPNAVIVSAEPEIRIVVGFPSGSENILFFDTTLTFDDQDSSEPPDKDVPLMYVF</sequence>
<accession>A0A3P7MNU2</accession>
<evidence type="ECO:0000313" key="2">
    <source>
        <dbReference type="EMBL" id="VDN31284.1"/>
    </source>
</evidence>
<reference evidence="2 3" key="1">
    <citation type="submission" date="2018-11" db="EMBL/GenBank/DDBJ databases">
        <authorList>
            <consortium name="Pathogen Informatics"/>
        </authorList>
    </citation>
    <scope>NUCLEOTIDE SEQUENCE [LARGE SCALE GENOMIC DNA]</scope>
</reference>
<dbReference type="Pfam" id="PF23265">
    <property type="entry name" value="Ig-like_KY"/>
    <property type="match status" value="1"/>
</dbReference>
<proteinExistence type="predicted"/>
<evidence type="ECO:0000313" key="3">
    <source>
        <dbReference type="Proteomes" id="UP000281553"/>
    </source>
</evidence>